<dbReference type="Gene3D" id="3.40.50.150">
    <property type="entry name" value="Vaccinia Virus protein VP39"/>
    <property type="match status" value="1"/>
</dbReference>
<protein>
    <recommendedName>
        <fullName evidence="3">Methyltransferase domain-containing protein</fullName>
    </recommendedName>
</protein>
<organism evidence="1 2">
    <name type="scientific">Penicillium coprophilum</name>
    <dbReference type="NCBI Taxonomy" id="36646"/>
    <lineage>
        <taxon>Eukaryota</taxon>
        <taxon>Fungi</taxon>
        <taxon>Dikarya</taxon>
        <taxon>Ascomycota</taxon>
        <taxon>Pezizomycotina</taxon>
        <taxon>Eurotiomycetes</taxon>
        <taxon>Eurotiomycetidae</taxon>
        <taxon>Eurotiales</taxon>
        <taxon>Aspergillaceae</taxon>
        <taxon>Penicillium</taxon>
    </lineage>
</organism>
<gene>
    <name evidence="1" type="ORF">PENCOP_c021G02824</name>
</gene>
<evidence type="ECO:0000313" key="1">
    <source>
        <dbReference type="EMBL" id="OQE34335.1"/>
    </source>
</evidence>
<evidence type="ECO:0008006" key="3">
    <source>
        <dbReference type="Google" id="ProtNLM"/>
    </source>
</evidence>
<proteinExistence type="predicted"/>
<dbReference type="Proteomes" id="UP000191500">
    <property type="component" value="Unassembled WGS sequence"/>
</dbReference>
<dbReference type="AlphaFoldDB" id="A0A1V6U7C1"/>
<evidence type="ECO:0000313" key="2">
    <source>
        <dbReference type="Proteomes" id="UP000191500"/>
    </source>
</evidence>
<dbReference type="PANTHER" id="PTHR43591">
    <property type="entry name" value="METHYLTRANSFERASE"/>
    <property type="match status" value="1"/>
</dbReference>
<dbReference type="PANTHER" id="PTHR43591:SF110">
    <property type="entry name" value="RHODANESE DOMAIN-CONTAINING PROTEIN"/>
    <property type="match status" value="1"/>
</dbReference>
<sequence length="228" mass="25668">MKIAEIGTGTGIWLLDLASQLPQSAQLDGFDFSEEQFPHEDFWPANVTFNKLDAFGDVPEHLANKYDVVHMRYWCSIVRNNDPARLIQHAAGLLKPGGYLQWEEADTGRLVVRGKLAEQLSQLMRSTFTAEGIHFDWLGKIPEHVRKQGLNVLASQMEELPPSLAPLCSVTYLAGLAEMFRKMESFQDSKTPNDSKCDLLLELMAAVRQGAVYHWRPMILLAQKPSSL</sequence>
<comment type="caution">
    <text evidence="1">The sequence shown here is derived from an EMBL/GenBank/DDBJ whole genome shotgun (WGS) entry which is preliminary data.</text>
</comment>
<dbReference type="CDD" id="cd02440">
    <property type="entry name" value="AdoMet_MTases"/>
    <property type="match status" value="1"/>
</dbReference>
<name>A0A1V6U7C1_9EURO</name>
<dbReference type="InterPro" id="IPR029063">
    <property type="entry name" value="SAM-dependent_MTases_sf"/>
</dbReference>
<accession>A0A1V6U7C1</accession>
<reference evidence="2" key="1">
    <citation type="journal article" date="2017" name="Nat. Microbiol.">
        <title>Global analysis of biosynthetic gene clusters reveals vast potential of secondary metabolite production in Penicillium species.</title>
        <authorList>
            <person name="Nielsen J.C."/>
            <person name="Grijseels S."/>
            <person name="Prigent S."/>
            <person name="Ji B."/>
            <person name="Dainat J."/>
            <person name="Nielsen K.F."/>
            <person name="Frisvad J.C."/>
            <person name="Workman M."/>
            <person name="Nielsen J."/>
        </authorList>
    </citation>
    <scope>NUCLEOTIDE SEQUENCE [LARGE SCALE GENOMIC DNA]</scope>
    <source>
        <strain evidence="2">IBT 31321</strain>
    </source>
</reference>
<dbReference type="Pfam" id="PF13489">
    <property type="entry name" value="Methyltransf_23"/>
    <property type="match status" value="1"/>
</dbReference>
<keyword evidence="2" id="KW-1185">Reference proteome</keyword>
<dbReference type="EMBL" id="MDDG01000021">
    <property type="protein sequence ID" value="OQE34335.1"/>
    <property type="molecule type" value="Genomic_DNA"/>
</dbReference>
<dbReference type="SUPFAM" id="SSF53335">
    <property type="entry name" value="S-adenosyl-L-methionine-dependent methyltransferases"/>
    <property type="match status" value="1"/>
</dbReference>